<dbReference type="RefSeq" id="WP_346753587.1">
    <property type="nucleotide sequence ID" value="NZ_JAUJEA010000007.1"/>
</dbReference>
<sequence length="211" mass="24466">MPILKFQQVNKNISWALWEITESLEELLQKVTLQGEDKELLNTITHEKKKKEWLASRLTIRFLVEQLGEEFKGIEKDEFNKPHLKESSYHISISHAYPLAVAILNKCDPTGIDIETPSDKLKKIAGKFLSKDELQFAGSDTTVLSICWSAKEALYKIFGRKRLIFKQNLEVLPFELNNGMRIEGKIKVNGKTDHYLLQYESFNDKYIVYSI</sequence>
<feature type="domain" description="4'-phosphopantetheinyl transferase" evidence="2">
    <location>
        <begin position="110"/>
        <end position="200"/>
    </location>
</feature>
<evidence type="ECO:0000256" key="1">
    <source>
        <dbReference type="ARBA" id="ARBA00022679"/>
    </source>
</evidence>
<keyword evidence="1 3" id="KW-0808">Transferase</keyword>
<protein>
    <submittedName>
        <fullName evidence="3">4'-phosphopantetheinyl transferase superfamily protein</fullName>
    </submittedName>
</protein>
<accession>A0ABT8KS32</accession>
<comment type="caution">
    <text evidence="3">The sequence shown here is derived from an EMBL/GenBank/DDBJ whole genome shotgun (WGS) entry which is preliminary data.</text>
</comment>
<dbReference type="GO" id="GO:0016740">
    <property type="term" value="F:transferase activity"/>
    <property type="evidence" value="ECO:0007669"/>
    <property type="project" value="UniProtKB-KW"/>
</dbReference>
<evidence type="ECO:0000313" key="3">
    <source>
        <dbReference type="EMBL" id="MDN5203566.1"/>
    </source>
</evidence>
<gene>
    <name evidence="3" type="ORF">QQ008_19415</name>
</gene>
<dbReference type="SUPFAM" id="SSF56214">
    <property type="entry name" value="4'-phosphopantetheinyl transferase"/>
    <property type="match status" value="2"/>
</dbReference>
<dbReference type="Pfam" id="PF01648">
    <property type="entry name" value="ACPS"/>
    <property type="match status" value="1"/>
</dbReference>
<keyword evidence="4" id="KW-1185">Reference proteome</keyword>
<dbReference type="EMBL" id="JAUJEA010000007">
    <property type="protein sequence ID" value="MDN5203566.1"/>
    <property type="molecule type" value="Genomic_DNA"/>
</dbReference>
<dbReference type="Proteomes" id="UP001172082">
    <property type="component" value="Unassembled WGS sequence"/>
</dbReference>
<dbReference type="Gene3D" id="3.90.470.20">
    <property type="entry name" value="4'-phosphopantetheinyl transferase domain"/>
    <property type="match status" value="2"/>
</dbReference>
<organism evidence="3 4">
    <name type="scientific">Splendidivirga corallicola</name>
    <dbReference type="NCBI Taxonomy" id="3051826"/>
    <lineage>
        <taxon>Bacteria</taxon>
        <taxon>Pseudomonadati</taxon>
        <taxon>Bacteroidota</taxon>
        <taxon>Cytophagia</taxon>
        <taxon>Cytophagales</taxon>
        <taxon>Splendidivirgaceae</taxon>
        <taxon>Splendidivirga</taxon>
    </lineage>
</organism>
<proteinExistence type="predicted"/>
<evidence type="ECO:0000313" key="4">
    <source>
        <dbReference type="Proteomes" id="UP001172082"/>
    </source>
</evidence>
<name>A0ABT8KS32_9BACT</name>
<reference evidence="3" key="1">
    <citation type="submission" date="2023-06" db="EMBL/GenBank/DDBJ databases">
        <title>Genomic of Parafulvivirga corallium.</title>
        <authorList>
            <person name="Wang G."/>
        </authorList>
    </citation>
    <scope>NUCLEOTIDE SEQUENCE</scope>
    <source>
        <strain evidence="3">BMA10</strain>
    </source>
</reference>
<dbReference type="InterPro" id="IPR037143">
    <property type="entry name" value="4-PPantetheinyl_Trfase_dom_sf"/>
</dbReference>
<evidence type="ECO:0000259" key="2">
    <source>
        <dbReference type="Pfam" id="PF01648"/>
    </source>
</evidence>
<dbReference type="InterPro" id="IPR008278">
    <property type="entry name" value="4-PPantetheinyl_Trfase_dom"/>
</dbReference>